<feature type="region of interest" description="Disordered" evidence="1">
    <location>
        <begin position="54"/>
        <end position="108"/>
    </location>
</feature>
<proteinExistence type="predicted"/>
<dbReference type="Pfam" id="PF15335">
    <property type="entry name" value="CAAP1"/>
    <property type="match status" value="1"/>
</dbReference>
<dbReference type="Proteomes" id="UP001608902">
    <property type="component" value="Unassembled WGS sequence"/>
</dbReference>
<name>A0ABD6F333_9BILA</name>
<evidence type="ECO:0000256" key="1">
    <source>
        <dbReference type="SAM" id="MobiDB-lite"/>
    </source>
</evidence>
<protein>
    <submittedName>
        <fullName evidence="2">Uncharacterized protein</fullName>
    </submittedName>
</protein>
<dbReference type="AlphaFoldDB" id="A0ABD6F333"/>
<gene>
    <name evidence="2" type="ORF">AB6A40_010786</name>
</gene>
<dbReference type="InterPro" id="IPR038991">
    <property type="entry name" value="CAAP1"/>
</dbReference>
<feature type="compositionally biased region" description="Low complexity" evidence="1">
    <location>
        <begin position="54"/>
        <end position="67"/>
    </location>
</feature>
<evidence type="ECO:0000313" key="2">
    <source>
        <dbReference type="EMBL" id="MFH4984077.1"/>
    </source>
</evidence>
<evidence type="ECO:0000313" key="3">
    <source>
        <dbReference type="Proteomes" id="UP001608902"/>
    </source>
</evidence>
<reference evidence="2 3" key="1">
    <citation type="submission" date="2024-08" db="EMBL/GenBank/DDBJ databases">
        <title>Gnathostoma spinigerum genome.</title>
        <authorList>
            <person name="Gonzalez-Bertolin B."/>
            <person name="Monzon S."/>
            <person name="Zaballos A."/>
            <person name="Jimenez P."/>
            <person name="Dekumyoy P."/>
            <person name="Varona S."/>
            <person name="Cuesta I."/>
            <person name="Sumanam S."/>
            <person name="Adisakwattana P."/>
            <person name="Gasser R.B."/>
            <person name="Hernandez-Gonzalez A."/>
            <person name="Young N.D."/>
            <person name="Perteguer M.J."/>
        </authorList>
    </citation>
    <scope>NUCLEOTIDE SEQUENCE [LARGE SCALE GENOMIC DNA]</scope>
    <source>
        <strain evidence="2">AL3</strain>
        <tissue evidence="2">Liver</tissue>
    </source>
</reference>
<comment type="caution">
    <text evidence="2">The sequence shown here is derived from an EMBL/GenBank/DDBJ whole genome shotgun (WGS) entry which is preliminary data.</text>
</comment>
<accession>A0ABD6F333</accession>
<keyword evidence="3" id="KW-1185">Reference proteome</keyword>
<dbReference type="PANTHER" id="PTHR14740:SF3">
    <property type="entry name" value="CASPASE ACTIVITY AND APOPTOSIS INHIBITOR 1"/>
    <property type="match status" value="1"/>
</dbReference>
<dbReference type="EMBL" id="JBGFUD010015119">
    <property type="protein sequence ID" value="MFH4984077.1"/>
    <property type="molecule type" value="Genomic_DNA"/>
</dbReference>
<feature type="compositionally biased region" description="Basic and acidic residues" evidence="1">
    <location>
        <begin position="78"/>
        <end position="92"/>
    </location>
</feature>
<dbReference type="PANTHER" id="PTHR14740">
    <property type="entry name" value="CASPASE ACTIVITY AND APOPTOSIS INHIBITOR 1"/>
    <property type="match status" value="1"/>
</dbReference>
<organism evidence="2 3">
    <name type="scientific">Gnathostoma spinigerum</name>
    <dbReference type="NCBI Taxonomy" id="75299"/>
    <lineage>
        <taxon>Eukaryota</taxon>
        <taxon>Metazoa</taxon>
        <taxon>Ecdysozoa</taxon>
        <taxon>Nematoda</taxon>
        <taxon>Chromadorea</taxon>
        <taxon>Rhabditida</taxon>
        <taxon>Spirurina</taxon>
        <taxon>Gnathostomatomorpha</taxon>
        <taxon>Gnathostomatoidea</taxon>
        <taxon>Gnathostomatidae</taxon>
        <taxon>Gnathostoma</taxon>
    </lineage>
</organism>
<sequence length="108" mass="12120">MFMCFSRHEVRHMLPSLLRGMTTKELYKHCVSELEEMSEKRIIAIMDGKELFESSASEDSASGNSSDTQKTKLSSPKSHLEVLRRGEVDSNRNPKRSLAEIAAADSTT</sequence>